<evidence type="ECO:0000259" key="5">
    <source>
        <dbReference type="SMART" id="SM00642"/>
    </source>
</evidence>
<dbReference type="Proteomes" id="UP000008207">
    <property type="component" value="Chromosome"/>
</dbReference>
<dbReference type="CDD" id="cd11331">
    <property type="entry name" value="AmyAc_OligoGlu_like"/>
    <property type="match status" value="1"/>
</dbReference>
<dbReference type="KEGG" id="mno:Mnod_5268"/>
<dbReference type="InterPro" id="IPR045857">
    <property type="entry name" value="O16G_dom_2"/>
</dbReference>
<evidence type="ECO:0000256" key="4">
    <source>
        <dbReference type="SAM" id="MobiDB-lite"/>
    </source>
</evidence>
<dbReference type="Gene3D" id="3.90.400.10">
    <property type="entry name" value="Oligo-1,6-glucosidase, Domain 2"/>
    <property type="match status" value="1"/>
</dbReference>
<dbReference type="Gene3D" id="3.20.20.80">
    <property type="entry name" value="Glycosidases"/>
    <property type="match status" value="2"/>
</dbReference>
<dbReference type="Pfam" id="PF00128">
    <property type="entry name" value="Alpha-amylase"/>
    <property type="match status" value="1"/>
</dbReference>
<dbReference type="InterPro" id="IPR022567">
    <property type="entry name" value="DUF3459"/>
</dbReference>
<dbReference type="Gene3D" id="2.60.40.1180">
    <property type="entry name" value="Golgi alpha-mannosidase II"/>
    <property type="match status" value="1"/>
</dbReference>
<dbReference type="RefSeq" id="WP_015931724.1">
    <property type="nucleotide sequence ID" value="NC_011894.1"/>
</dbReference>
<dbReference type="CAZy" id="GH13">
    <property type="family name" value="Glycoside Hydrolase Family 13"/>
</dbReference>
<dbReference type="EMBL" id="CP001349">
    <property type="protein sequence ID" value="ACL60114.1"/>
    <property type="molecule type" value="Genomic_DNA"/>
</dbReference>
<dbReference type="InterPro" id="IPR006047">
    <property type="entry name" value="GH13_cat_dom"/>
</dbReference>
<feature type="domain" description="Glycosyl hydrolase family 13 catalytic" evidence="5">
    <location>
        <begin position="14"/>
        <end position="390"/>
    </location>
</feature>
<evidence type="ECO:0000256" key="1">
    <source>
        <dbReference type="ARBA" id="ARBA00008061"/>
    </source>
</evidence>
<feature type="region of interest" description="Disordered" evidence="4">
    <location>
        <begin position="370"/>
        <end position="392"/>
    </location>
</feature>
<evidence type="ECO:0000313" key="7">
    <source>
        <dbReference type="Proteomes" id="UP000008207"/>
    </source>
</evidence>
<name>B8ILB5_METNO</name>
<dbReference type="PANTHER" id="PTHR10357:SF179">
    <property type="entry name" value="NEUTRAL AND BASIC AMINO ACID TRANSPORT PROTEIN RBAT"/>
    <property type="match status" value="1"/>
</dbReference>
<dbReference type="GO" id="GO:0009313">
    <property type="term" value="P:oligosaccharide catabolic process"/>
    <property type="evidence" value="ECO:0007669"/>
    <property type="project" value="TreeGrafter"/>
</dbReference>
<dbReference type="OrthoDB" id="9805159at2"/>
<protein>
    <submittedName>
        <fullName evidence="6">Alpha amylase catalytic region</fullName>
    </submittedName>
</protein>
<proteinExistence type="inferred from homology"/>
<dbReference type="STRING" id="460265.Mnod_5268"/>
<dbReference type="SUPFAM" id="SSF51445">
    <property type="entry name" value="(Trans)glycosidases"/>
    <property type="match status" value="1"/>
</dbReference>
<dbReference type="InterPro" id="IPR013780">
    <property type="entry name" value="Glyco_hydro_b"/>
</dbReference>
<reference evidence="6 7" key="1">
    <citation type="submission" date="2009-01" db="EMBL/GenBank/DDBJ databases">
        <title>Complete sequence of chromosome of Methylobacterium nodulans ORS 2060.</title>
        <authorList>
            <consortium name="US DOE Joint Genome Institute"/>
            <person name="Lucas S."/>
            <person name="Copeland A."/>
            <person name="Lapidus A."/>
            <person name="Glavina del Rio T."/>
            <person name="Dalin E."/>
            <person name="Tice H."/>
            <person name="Bruce D."/>
            <person name="Goodwin L."/>
            <person name="Pitluck S."/>
            <person name="Sims D."/>
            <person name="Brettin T."/>
            <person name="Detter J.C."/>
            <person name="Han C."/>
            <person name="Larimer F."/>
            <person name="Land M."/>
            <person name="Hauser L."/>
            <person name="Kyrpides N."/>
            <person name="Ivanova N."/>
            <person name="Marx C.J."/>
            <person name="Richardson P."/>
        </authorList>
    </citation>
    <scope>NUCLEOTIDE SEQUENCE [LARGE SCALE GENOMIC DNA]</scope>
    <source>
        <strain evidence="7">LMG 21967 / CNCM I-2342 / ORS 2060</strain>
    </source>
</reference>
<sequence>MPGELWWKAGTVYQVYPRSFQDSNGDGVGDLKGITARLDYLAWLGVDAVWLSPVCRSPMADHGYDVSDYCDIDPLFGTLSDFDRFVAEAHRHRLKVIMDFVPNHSSVEHPWFQESRSSRDNPKRDWYIWRSPKPDGSPPNNWVSNFGGPAWTLDPATGQSYYHAFLKEQPDLNWRNPEVRRAMLDVLRFWLDRGVDGFRVDVIWHLIKDEALRDNPPNPDYVPGDAEINSLTPLYSADQPEVMEVIAEMRALLDGYDERVLIGEIYLPLERLMAYYGVDLSGAHLPFNFQLILTRWHAETIAALVAEYEAALPPGGWPNWVLGNHDQPRIAARVGAAQARVAAVLLLTLRGTPTLYYGDEIGLAQVPIPPERARDPWEQNEPGRGRDPARTPMQWDSSPNAGFSSAEPWLPLDPHAANCNVETLRDDPGSILTLYRRLLGLRREHAALSLGAYRAVSVENDVFVYEREHADEVLRILLNFGHAACSVPLPAGSGWRVLLSSSGSRIGERPADGHLALAGDEALVLLRERPASDSAQLHLG</sequence>
<feature type="compositionally biased region" description="Basic and acidic residues" evidence="4">
    <location>
        <begin position="371"/>
        <end position="389"/>
    </location>
</feature>
<dbReference type="PANTHER" id="PTHR10357">
    <property type="entry name" value="ALPHA-AMYLASE FAMILY MEMBER"/>
    <property type="match status" value="1"/>
</dbReference>
<keyword evidence="7" id="KW-1185">Reference proteome</keyword>
<evidence type="ECO:0000256" key="3">
    <source>
        <dbReference type="ARBA" id="ARBA00023295"/>
    </source>
</evidence>
<organism evidence="6 7">
    <name type="scientific">Methylobacterium nodulans (strain LMG 21967 / CNCM I-2342 / ORS 2060)</name>
    <dbReference type="NCBI Taxonomy" id="460265"/>
    <lineage>
        <taxon>Bacteria</taxon>
        <taxon>Pseudomonadati</taxon>
        <taxon>Pseudomonadota</taxon>
        <taxon>Alphaproteobacteria</taxon>
        <taxon>Hyphomicrobiales</taxon>
        <taxon>Methylobacteriaceae</taxon>
        <taxon>Methylobacterium</taxon>
    </lineage>
</organism>
<evidence type="ECO:0000313" key="6">
    <source>
        <dbReference type="EMBL" id="ACL60114.1"/>
    </source>
</evidence>
<dbReference type="SMART" id="SM00642">
    <property type="entry name" value="Aamy"/>
    <property type="match status" value="1"/>
</dbReference>
<dbReference type="SUPFAM" id="SSF51011">
    <property type="entry name" value="Glycosyl hydrolase domain"/>
    <property type="match status" value="1"/>
</dbReference>
<accession>B8ILB5</accession>
<dbReference type="AlphaFoldDB" id="B8ILB5"/>
<dbReference type="Pfam" id="PF11941">
    <property type="entry name" value="DUF3459"/>
    <property type="match status" value="1"/>
</dbReference>
<keyword evidence="3" id="KW-0326">Glycosidase</keyword>
<keyword evidence="2" id="KW-0378">Hydrolase</keyword>
<dbReference type="GO" id="GO:0004556">
    <property type="term" value="F:alpha-amylase activity"/>
    <property type="evidence" value="ECO:0007669"/>
    <property type="project" value="TreeGrafter"/>
</dbReference>
<dbReference type="InterPro" id="IPR017853">
    <property type="entry name" value="GH"/>
</dbReference>
<comment type="similarity">
    <text evidence="1">Belongs to the glycosyl hydrolase 13 family.</text>
</comment>
<dbReference type="FunFam" id="3.90.400.10:FF:000002">
    <property type="entry name" value="Sucrose isomerase"/>
    <property type="match status" value="1"/>
</dbReference>
<dbReference type="eggNOG" id="COG0366">
    <property type="taxonomic scope" value="Bacteria"/>
</dbReference>
<evidence type="ECO:0000256" key="2">
    <source>
        <dbReference type="ARBA" id="ARBA00022801"/>
    </source>
</evidence>
<dbReference type="HOGENOM" id="CLU_006462_2_3_5"/>
<gene>
    <name evidence="6" type="ordered locus">Mnod_5268</name>
</gene>